<feature type="compositionally biased region" description="Polar residues" evidence="1">
    <location>
        <begin position="104"/>
        <end position="113"/>
    </location>
</feature>
<reference evidence="2 3" key="1">
    <citation type="journal article" date="2011" name="Nat. Genet.">
        <title>The genome of the mesopolyploid crop species Brassica rapa.</title>
        <authorList>
            <consortium name="Brassica rapa Genome Sequencing Project Consortium"/>
            <person name="Wang X."/>
            <person name="Wang H."/>
            <person name="Wang J."/>
            <person name="Sun R."/>
            <person name="Wu J."/>
            <person name="Liu S."/>
            <person name="Bai Y."/>
            <person name="Mun J.H."/>
            <person name="Bancroft I."/>
            <person name="Cheng F."/>
            <person name="Huang S."/>
            <person name="Li X."/>
            <person name="Hua W."/>
            <person name="Wang J."/>
            <person name="Wang X."/>
            <person name="Freeling M."/>
            <person name="Pires J.C."/>
            <person name="Paterson A.H."/>
            <person name="Chalhoub B."/>
            <person name="Wang B."/>
            <person name="Hayward A."/>
            <person name="Sharpe A.G."/>
            <person name="Park B.S."/>
            <person name="Weisshaar B."/>
            <person name="Liu B."/>
            <person name="Li B."/>
            <person name="Liu B."/>
            <person name="Tong C."/>
            <person name="Song C."/>
            <person name="Duran C."/>
            <person name="Peng C."/>
            <person name="Geng C."/>
            <person name="Koh C."/>
            <person name="Lin C."/>
            <person name="Edwards D."/>
            <person name="Mu D."/>
            <person name="Shen D."/>
            <person name="Soumpourou E."/>
            <person name="Li F."/>
            <person name="Fraser F."/>
            <person name="Conant G."/>
            <person name="Lassalle G."/>
            <person name="King G.J."/>
            <person name="Bonnema G."/>
            <person name="Tang H."/>
            <person name="Wang H."/>
            <person name="Belcram H."/>
            <person name="Zhou H."/>
            <person name="Hirakawa H."/>
            <person name="Abe H."/>
            <person name="Guo H."/>
            <person name="Wang H."/>
            <person name="Jin H."/>
            <person name="Parkin I.A."/>
            <person name="Batley J."/>
            <person name="Kim J.S."/>
            <person name="Just J."/>
            <person name="Li J."/>
            <person name="Xu J."/>
            <person name="Deng J."/>
            <person name="Kim J.A."/>
            <person name="Li J."/>
            <person name="Yu J."/>
            <person name="Meng J."/>
            <person name="Wang J."/>
            <person name="Min J."/>
            <person name="Poulain J."/>
            <person name="Wang J."/>
            <person name="Hatakeyama K."/>
            <person name="Wu K."/>
            <person name="Wang L."/>
            <person name="Fang L."/>
            <person name="Trick M."/>
            <person name="Links M.G."/>
            <person name="Zhao M."/>
            <person name="Jin M."/>
            <person name="Ramchiary N."/>
            <person name="Drou N."/>
            <person name="Berkman P.J."/>
            <person name="Cai Q."/>
            <person name="Huang Q."/>
            <person name="Li R."/>
            <person name="Tabata S."/>
            <person name="Cheng S."/>
            <person name="Zhang S."/>
            <person name="Zhang S."/>
            <person name="Huang S."/>
            <person name="Sato S."/>
            <person name="Sun S."/>
            <person name="Kwon S.J."/>
            <person name="Choi S.R."/>
            <person name="Lee T.H."/>
            <person name="Fan W."/>
            <person name="Zhao X."/>
            <person name="Tan X."/>
            <person name="Xu X."/>
            <person name="Wang Y."/>
            <person name="Qiu Y."/>
            <person name="Yin Y."/>
            <person name="Li Y."/>
            <person name="Du Y."/>
            <person name="Liao Y."/>
            <person name="Lim Y."/>
            <person name="Narusaka Y."/>
            <person name="Wang Y."/>
            <person name="Wang Z."/>
            <person name="Li Z."/>
            <person name="Wang Z."/>
            <person name="Xiong Z."/>
            <person name="Zhang Z."/>
        </authorList>
    </citation>
    <scope>NUCLEOTIDE SEQUENCE [LARGE SCALE GENOMIC DNA]</scope>
    <source>
        <strain evidence="2 3">cv. Chiifu-401-42</strain>
    </source>
</reference>
<evidence type="ECO:0000313" key="2">
    <source>
        <dbReference type="EnsemblPlants" id="Bra033835.1-P"/>
    </source>
</evidence>
<reference evidence="2" key="3">
    <citation type="submission" date="2023-03" db="UniProtKB">
        <authorList>
            <consortium name="EnsemblPlants"/>
        </authorList>
    </citation>
    <scope>IDENTIFICATION</scope>
    <source>
        <strain evidence="2">cv. Chiifu-401-42</strain>
    </source>
</reference>
<dbReference type="HOGENOM" id="CLU_1818526_0_0_1"/>
<dbReference type="Proteomes" id="UP000011750">
    <property type="component" value="Chromosome A01"/>
</dbReference>
<proteinExistence type="predicted"/>
<dbReference type="Gramene" id="Bra033835.1">
    <property type="protein sequence ID" value="Bra033835.1-P"/>
    <property type="gene ID" value="Bra033835"/>
</dbReference>
<dbReference type="InParanoid" id="M4EYE3"/>
<dbReference type="AlphaFoldDB" id="M4EYE3"/>
<accession>M4EYE3</accession>
<evidence type="ECO:0000313" key="3">
    <source>
        <dbReference type="Proteomes" id="UP000011750"/>
    </source>
</evidence>
<feature type="region of interest" description="Disordered" evidence="1">
    <location>
        <begin position="1"/>
        <end position="42"/>
    </location>
</feature>
<keyword evidence="3" id="KW-1185">Reference proteome</keyword>
<feature type="compositionally biased region" description="Low complexity" evidence="1">
    <location>
        <begin position="18"/>
        <end position="27"/>
    </location>
</feature>
<sequence length="142" mass="15902">MPSQGRLSREEKGKAIATTPTPTKDTTANGSPLDEFDLVHRDAMRDTENMSLSQRLLVSHSHRQIREEAVGRIEVSEDNSESNSRSSGSDGRGYRRNNQRRSEGSVSEASSQVPRPLRAVRRRIHFDQIDCRPTIYAAEPIG</sequence>
<evidence type="ECO:0000256" key="1">
    <source>
        <dbReference type="SAM" id="MobiDB-lite"/>
    </source>
</evidence>
<feature type="region of interest" description="Disordered" evidence="1">
    <location>
        <begin position="68"/>
        <end position="124"/>
    </location>
</feature>
<protein>
    <submittedName>
        <fullName evidence="2">Uncharacterized protein</fullName>
    </submittedName>
</protein>
<name>M4EYE3_BRACM</name>
<reference evidence="2 3" key="2">
    <citation type="journal article" date="2018" name="Hortic Res">
        <title>Improved Brassica rapa reference genome by single-molecule sequencing and chromosome conformation capture technologies.</title>
        <authorList>
            <person name="Zhang L."/>
            <person name="Cai X."/>
            <person name="Wu J."/>
            <person name="Liu M."/>
            <person name="Grob S."/>
            <person name="Cheng F."/>
            <person name="Liang J."/>
            <person name="Cai C."/>
            <person name="Liu Z."/>
            <person name="Liu B."/>
            <person name="Wang F."/>
            <person name="Li S."/>
            <person name="Liu F."/>
            <person name="Li X."/>
            <person name="Cheng L."/>
            <person name="Yang W."/>
            <person name="Li M.H."/>
            <person name="Grossniklaus U."/>
            <person name="Zheng H."/>
            <person name="Wang X."/>
        </authorList>
    </citation>
    <scope>NUCLEOTIDE SEQUENCE [LARGE SCALE GENOMIC DNA]</scope>
    <source>
        <strain evidence="2 3">cv. Chiifu-401-42</strain>
    </source>
</reference>
<organism evidence="2 3">
    <name type="scientific">Brassica campestris</name>
    <name type="common">Field mustard</name>
    <dbReference type="NCBI Taxonomy" id="3711"/>
    <lineage>
        <taxon>Eukaryota</taxon>
        <taxon>Viridiplantae</taxon>
        <taxon>Streptophyta</taxon>
        <taxon>Embryophyta</taxon>
        <taxon>Tracheophyta</taxon>
        <taxon>Spermatophyta</taxon>
        <taxon>Magnoliopsida</taxon>
        <taxon>eudicotyledons</taxon>
        <taxon>Gunneridae</taxon>
        <taxon>Pentapetalae</taxon>
        <taxon>rosids</taxon>
        <taxon>malvids</taxon>
        <taxon>Brassicales</taxon>
        <taxon>Brassicaceae</taxon>
        <taxon>Brassiceae</taxon>
        <taxon>Brassica</taxon>
    </lineage>
</organism>
<dbReference type="EnsemblPlants" id="Bra033835.1">
    <property type="protein sequence ID" value="Bra033835.1-P"/>
    <property type="gene ID" value="Bra033835"/>
</dbReference>